<accession>N8VM65</accession>
<dbReference type="EMBL" id="APPE01000027">
    <property type="protein sequence ID" value="ENV00581.1"/>
    <property type="molecule type" value="Genomic_DNA"/>
</dbReference>
<evidence type="ECO:0000313" key="6">
    <source>
        <dbReference type="Proteomes" id="UP000013070"/>
    </source>
</evidence>
<keyword evidence="4" id="KW-0051">Antiviral defense</keyword>
<dbReference type="GO" id="GO:0051607">
    <property type="term" value="P:defense response to virus"/>
    <property type="evidence" value="ECO:0007669"/>
    <property type="project" value="UniProtKB-KW"/>
</dbReference>
<gene>
    <name evidence="5" type="ORF">F969_00448</name>
</gene>
<evidence type="ECO:0000256" key="2">
    <source>
        <dbReference type="ARBA" id="ARBA00016109"/>
    </source>
</evidence>
<protein>
    <recommendedName>
        <fullName evidence="2">CRISPR system Cms protein Csm4</fullName>
    </recommendedName>
</protein>
<dbReference type="HOGENOM" id="CLU_076034_0_0_6"/>
<evidence type="ECO:0000256" key="3">
    <source>
        <dbReference type="ARBA" id="ARBA00022884"/>
    </source>
</evidence>
<proteinExistence type="inferred from homology"/>
<evidence type="ECO:0000256" key="4">
    <source>
        <dbReference type="ARBA" id="ARBA00023118"/>
    </source>
</evidence>
<dbReference type="AlphaFoldDB" id="N8VM65"/>
<dbReference type="InterPro" id="IPR005510">
    <property type="entry name" value="Csm4"/>
</dbReference>
<dbReference type="RefSeq" id="WP_004780555.1">
    <property type="nucleotide sequence ID" value="NZ_KB849397.1"/>
</dbReference>
<reference evidence="5 6" key="1">
    <citation type="submission" date="2013-02" db="EMBL/GenBank/DDBJ databases">
        <title>The Genome Sequence of Acinetobacter sp. NIPH 899.</title>
        <authorList>
            <consortium name="The Broad Institute Genome Sequencing Platform"/>
            <consortium name="The Broad Institute Genome Sequencing Center for Infectious Disease"/>
            <person name="Cerqueira G."/>
            <person name="Feldgarden M."/>
            <person name="Courvalin P."/>
            <person name="Perichon B."/>
            <person name="Grillot-Courvalin C."/>
            <person name="Clermont D."/>
            <person name="Rocha E."/>
            <person name="Yoon E.-J."/>
            <person name="Nemec A."/>
            <person name="Walker B."/>
            <person name="Young S.K."/>
            <person name="Zeng Q."/>
            <person name="Gargeya S."/>
            <person name="Fitzgerald M."/>
            <person name="Haas B."/>
            <person name="Abouelleil A."/>
            <person name="Alvarado L."/>
            <person name="Arachchi H.M."/>
            <person name="Berlin A.M."/>
            <person name="Chapman S.B."/>
            <person name="Dewar J."/>
            <person name="Goldberg J."/>
            <person name="Griggs A."/>
            <person name="Gujja S."/>
            <person name="Hansen M."/>
            <person name="Howarth C."/>
            <person name="Imamovic A."/>
            <person name="Larimer J."/>
            <person name="McCowan C."/>
            <person name="Murphy C."/>
            <person name="Neiman D."/>
            <person name="Pearson M."/>
            <person name="Priest M."/>
            <person name="Roberts A."/>
            <person name="Saif S."/>
            <person name="Shea T."/>
            <person name="Sisk P."/>
            <person name="Sykes S."/>
            <person name="Wortman J."/>
            <person name="Nusbaum C."/>
            <person name="Birren B."/>
        </authorList>
    </citation>
    <scope>NUCLEOTIDE SEQUENCE [LARGE SCALE GENOMIC DNA]</scope>
    <source>
        <strain evidence="5 6">NIPH 899</strain>
    </source>
</reference>
<dbReference type="PATRIC" id="fig|1217710.3.peg.423"/>
<evidence type="ECO:0000313" key="5">
    <source>
        <dbReference type="EMBL" id="ENV00581.1"/>
    </source>
</evidence>
<keyword evidence="3" id="KW-0694">RNA-binding</keyword>
<comment type="caution">
    <text evidence="5">The sequence shown here is derived from an EMBL/GenBank/DDBJ whole genome shotgun (WGS) entry which is preliminary data.</text>
</comment>
<comment type="similarity">
    <text evidence="1">Belongs to the CRISPR-associated Csm4 family.</text>
</comment>
<name>N8VM65_9GAMM</name>
<sequence>MSYQFYRVKIRPDSAFVTALAADTLFGHVCWTIRHQLGETKLNELLTGYTEDQPFLVIGQPIPENKLPRPHLPLEMLGFDLSDASKRKQIKKRKWIKFEEGLLKASCQTWGQYATSDFDLTDENHHSQDEWQVENTRTYNSLSRITGSTGDAEEGFSPYQRKLIWFHPKAVFDCYIVLDESRFSIEEFTAVFDQVGAFGYGKEASSGLGKFALLSIDTCDFTTEVEHNAYLTLGPCLPQGGQWKSTDCYYTTTVKFGRHGAEAIYMGSPFKNPVLMAETGSIFTPQSMTSKLFIGQGVTSISKTIQKTVHQGYAPVLSVHIEQGADR</sequence>
<organism evidence="5 6">
    <name type="scientific">Acinetobacter variabilis</name>
    <dbReference type="NCBI Taxonomy" id="70346"/>
    <lineage>
        <taxon>Bacteria</taxon>
        <taxon>Pseudomonadati</taxon>
        <taxon>Pseudomonadota</taxon>
        <taxon>Gammaproteobacteria</taxon>
        <taxon>Moraxellales</taxon>
        <taxon>Moraxellaceae</taxon>
        <taxon>Acinetobacter</taxon>
    </lineage>
</organism>
<dbReference type="GO" id="GO:0003723">
    <property type="term" value="F:RNA binding"/>
    <property type="evidence" value="ECO:0007669"/>
    <property type="project" value="UniProtKB-KW"/>
</dbReference>
<dbReference type="eggNOG" id="COG1567">
    <property type="taxonomic scope" value="Bacteria"/>
</dbReference>
<dbReference type="Proteomes" id="UP000013070">
    <property type="component" value="Unassembled WGS sequence"/>
</dbReference>
<dbReference type="NCBIfam" id="TIGR01903">
    <property type="entry name" value="cas5_csm4"/>
    <property type="match status" value="1"/>
</dbReference>
<keyword evidence="6" id="KW-1185">Reference proteome</keyword>
<evidence type="ECO:0000256" key="1">
    <source>
        <dbReference type="ARBA" id="ARBA00005772"/>
    </source>
</evidence>